<evidence type="ECO:0000256" key="1">
    <source>
        <dbReference type="SAM" id="MobiDB-lite"/>
    </source>
</evidence>
<evidence type="ECO:0000313" key="2">
    <source>
        <dbReference type="EMBL" id="GMI21488.1"/>
    </source>
</evidence>
<sequence length="354" mass="37824">MAGRHAKHFGPSPPVSRRCFAAFDGTSEGSADEAKALHSSLETVDDDDFFSLFNDDCDNLPFSSLPSSSLPTSSPSASDALQEDEPADWASSSDSYDPPPPPPPIPVMTRDLSSFLTSFEHHSASFSPDEYAVALHHFASEIAPGESPESVASNDEVLAFLRETADALLLSLERGAPPPPLHATVSILSSFATMSYLDSRLLTSVSARSRSLLRVANCRSASLLASLAWAFAKVGHGYNEDLVESIVDCAIGFVDEDGCEDGAEHDVALMCWALAELTEEQGGGEGEEDEEGEGERGDPEEVARLLEIIDRQALEFRGIGGQIKANPSARRMFCSAAQRVGFEPSALIAEDVQS</sequence>
<feature type="region of interest" description="Disordered" evidence="1">
    <location>
        <begin position="64"/>
        <end position="109"/>
    </location>
</feature>
<accession>A0ABQ6M8E6</accession>
<dbReference type="Proteomes" id="UP001165060">
    <property type="component" value="Unassembled WGS sequence"/>
</dbReference>
<feature type="compositionally biased region" description="Low complexity" evidence="1">
    <location>
        <begin position="64"/>
        <end position="78"/>
    </location>
</feature>
<proteinExistence type="predicted"/>
<feature type="region of interest" description="Disordered" evidence="1">
    <location>
        <begin position="280"/>
        <end position="299"/>
    </location>
</feature>
<feature type="region of interest" description="Disordered" evidence="1">
    <location>
        <begin position="1"/>
        <end position="21"/>
    </location>
</feature>
<protein>
    <submittedName>
        <fullName evidence="2">Uncharacterized protein</fullName>
    </submittedName>
</protein>
<dbReference type="EMBL" id="BRYB01000051">
    <property type="protein sequence ID" value="GMI21488.1"/>
    <property type="molecule type" value="Genomic_DNA"/>
</dbReference>
<keyword evidence="3" id="KW-1185">Reference proteome</keyword>
<feature type="compositionally biased region" description="Pro residues" evidence="1">
    <location>
        <begin position="97"/>
        <end position="106"/>
    </location>
</feature>
<reference evidence="2 3" key="1">
    <citation type="journal article" date="2023" name="Commun. Biol.">
        <title>Genome analysis of Parmales, the sister group of diatoms, reveals the evolutionary specialization of diatoms from phago-mixotrophs to photoautotrophs.</title>
        <authorList>
            <person name="Ban H."/>
            <person name="Sato S."/>
            <person name="Yoshikawa S."/>
            <person name="Yamada K."/>
            <person name="Nakamura Y."/>
            <person name="Ichinomiya M."/>
            <person name="Sato N."/>
            <person name="Blanc-Mathieu R."/>
            <person name="Endo H."/>
            <person name="Kuwata A."/>
            <person name="Ogata H."/>
        </authorList>
    </citation>
    <scope>NUCLEOTIDE SEQUENCE [LARGE SCALE GENOMIC DNA]</scope>
</reference>
<comment type="caution">
    <text evidence="2">The sequence shown here is derived from an EMBL/GenBank/DDBJ whole genome shotgun (WGS) entry which is preliminary data.</text>
</comment>
<gene>
    <name evidence="2" type="ORF">TeGR_g12119</name>
</gene>
<organism evidence="2 3">
    <name type="scientific">Tetraparma gracilis</name>
    <dbReference type="NCBI Taxonomy" id="2962635"/>
    <lineage>
        <taxon>Eukaryota</taxon>
        <taxon>Sar</taxon>
        <taxon>Stramenopiles</taxon>
        <taxon>Ochrophyta</taxon>
        <taxon>Bolidophyceae</taxon>
        <taxon>Parmales</taxon>
        <taxon>Triparmaceae</taxon>
        <taxon>Tetraparma</taxon>
    </lineage>
</organism>
<name>A0ABQ6M8E6_9STRA</name>
<evidence type="ECO:0000313" key="3">
    <source>
        <dbReference type="Proteomes" id="UP001165060"/>
    </source>
</evidence>